<name>A0ABN3M097_9ACTN</name>
<gene>
    <name evidence="2" type="ORF">GCM10010406_32100</name>
</gene>
<dbReference type="RefSeq" id="WP_344383864.1">
    <property type="nucleotide sequence ID" value="NZ_BAAATA010000017.1"/>
</dbReference>
<evidence type="ECO:0000313" key="3">
    <source>
        <dbReference type="Proteomes" id="UP001501358"/>
    </source>
</evidence>
<dbReference type="Gene3D" id="3.30.70.100">
    <property type="match status" value="1"/>
</dbReference>
<proteinExistence type="predicted"/>
<evidence type="ECO:0000313" key="2">
    <source>
        <dbReference type="EMBL" id="GAA2493601.1"/>
    </source>
</evidence>
<dbReference type="GO" id="GO:0004497">
    <property type="term" value="F:monooxygenase activity"/>
    <property type="evidence" value="ECO:0007669"/>
    <property type="project" value="UniProtKB-KW"/>
</dbReference>
<dbReference type="InterPro" id="IPR007138">
    <property type="entry name" value="ABM_dom"/>
</dbReference>
<dbReference type="EMBL" id="BAAATA010000017">
    <property type="protein sequence ID" value="GAA2493601.1"/>
    <property type="molecule type" value="Genomic_DNA"/>
</dbReference>
<dbReference type="SUPFAM" id="SSF54909">
    <property type="entry name" value="Dimeric alpha+beta barrel"/>
    <property type="match status" value="1"/>
</dbReference>
<keyword evidence="2" id="KW-0503">Monooxygenase</keyword>
<dbReference type="InterPro" id="IPR011008">
    <property type="entry name" value="Dimeric_a/b-barrel"/>
</dbReference>
<comment type="caution">
    <text evidence="2">The sequence shown here is derived from an EMBL/GenBank/DDBJ whole genome shotgun (WGS) entry which is preliminary data.</text>
</comment>
<protein>
    <submittedName>
        <fullName evidence="2">Antibiotic biosynthesis monooxygenase</fullName>
    </submittedName>
</protein>
<reference evidence="2 3" key="1">
    <citation type="journal article" date="2019" name="Int. J. Syst. Evol. Microbiol.">
        <title>The Global Catalogue of Microorganisms (GCM) 10K type strain sequencing project: providing services to taxonomists for standard genome sequencing and annotation.</title>
        <authorList>
            <consortium name="The Broad Institute Genomics Platform"/>
            <consortium name="The Broad Institute Genome Sequencing Center for Infectious Disease"/>
            <person name="Wu L."/>
            <person name="Ma J."/>
        </authorList>
    </citation>
    <scope>NUCLEOTIDE SEQUENCE [LARGE SCALE GENOMIC DNA]</scope>
    <source>
        <strain evidence="2 3">JCM 6307</strain>
    </source>
</reference>
<accession>A0ABN3M097</accession>
<dbReference type="Pfam" id="PF03992">
    <property type="entry name" value="ABM"/>
    <property type="match status" value="1"/>
</dbReference>
<dbReference type="Proteomes" id="UP001501358">
    <property type="component" value="Unassembled WGS sequence"/>
</dbReference>
<feature type="domain" description="ABM" evidence="1">
    <location>
        <begin position="2"/>
        <end position="93"/>
    </location>
</feature>
<sequence length="94" mass="10272">MIIVSGYLHVAPEKRDAYVAGCRGIVERARASDGCLDFALSADQVDPGRVNVYERWESDEQLVGFRGSAPDSAPASEIIQARLCKYRISAEEAP</sequence>
<keyword evidence="3" id="KW-1185">Reference proteome</keyword>
<dbReference type="PROSITE" id="PS51725">
    <property type="entry name" value="ABM"/>
    <property type="match status" value="1"/>
</dbReference>
<evidence type="ECO:0000259" key="1">
    <source>
        <dbReference type="PROSITE" id="PS51725"/>
    </source>
</evidence>
<organism evidence="2 3">
    <name type="scientific">Streptomyces thermolineatus</name>
    <dbReference type="NCBI Taxonomy" id="44033"/>
    <lineage>
        <taxon>Bacteria</taxon>
        <taxon>Bacillati</taxon>
        <taxon>Actinomycetota</taxon>
        <taxon>Actinomycetes</taxon>
        <taxon>Kitasatosporales</taxon>
        <taxon>Streptomycetaceae</taxon>
        <taxon>Streptomyces</taxon>
    </lineage>
</organism>
<keyword evidence="2" id="KW-0560">Oxidoreductase</keyword>